<dbReference type="PANTHER" id="PTHR46224:SF66">
    <property type="match status" value="1"/>
</dbReference>
<dbReference type="PROSITE" id="PS50293">
    <property type="entry name" value="TPR_REGION"/>
    <property type="match status" value="1"/>
</dbReference>
<dbReference type="Gene3D" id="1.25.40.20">
    <property type="entry name" value="Ankyrin repeat-containing domain"/>
    <property type="match status" value="2"/>
</dbReference>
<dbReference type="PRINTS" id="PR01415">
    <property type="entry name" value="ANKYRIN"/>
</dbReference>
<dbReference type="InterPro" id="IPR036770">
    <property type="entry name" value="Ankyrin_rpt-contain_sf"/>
</dbReference>
<keyword evidence="6" id="KW-1185">Reference proteome</keyword>
<dbReference type="EMBL" id="CM029041">
    <property type="protein sequence ID" value="KAG2630537.1"/>
    <property type="molecule type" value="Genomic_DNA"/>
</dbReference>
<gene>
    <name evidence="5" type="ORF">PVAP13_3KG531380</name>
</gene>
<feature type="repeat" description="TPR" evidence="4">
    <location>
        <begin position="372"/>
        <end position="405"/>
    </location>
</feature>
<evidence type="ECO:0000256" key="2">
    <source>
        <dbReference type="ARBA" id="ARBA00022803"/>
    </source>
</evidence>
<organism evidence="5 6">
    <name type="scientific">Panicum virgatum</name>
    <name type="common">Blackwell switchgrass</name>
    <dbReference type="NCBI Taxonomy" id="38727"/>
    <lineage>
        <taxon>Eukaryota</taxon>
        <taxon>Viridiplantae</taxon>
        <taxon>Streptophyta</taxon>
        <taxon>Embryophyta</taxon>
        <taxon>Tracheophyta</taxon>
        <taxon>Spermatophyta</taxon>
        <taxon>Magnoliopsida</taxon>
        <taxon>Liliopsida</taxon>
        <taxon>Poales</taxon>
        <taxon>Poaceae</taxon>
        <taxon>PACMAD clade</taxon>
        <taxon>Panicoideae</taxon>
        <taxon>Panicodae</taxon>
        <taxon>Paniceae</taxon>
        <taxon>Panicinae</taxon>
        <taxon>Panicum</taxon>
        <taxon>Panicum sect. Hiantes</taxon>
    </lineage>
</organism>
<keyword evidence="2 4" id="KW-0802">TPR repeat</keyword>
<dbReference type="SMART" id="SM00248">
    <property type="entry name" value="ANK"/>
    <property type="match status" value="6"/>
</dbReference>
<dbReference type="PANTHER" id="PTHR46224">
    <property type="entry name" value="ANKYRIN REPEAT FAMILY PROTEIN"/>
    <property type="match status" value="1"/>
</dbReference>
<dbReference type="SMART" id="SM00028">
    <property type="entry name" value="TPR"/>
    <property type="match status" value="2"/>
</dbReference>
<evidence type="ECO:0000313" key="5">
    <source>
        <dbReference type="EMBL" id="KAG2630537.1"/>
    </source>
</evidence>
<dbReference type="Pfam" id="PF13637">
    <property type="entry name" value="Ank_4"/>
    <property type="match status" value="1"/>
</dbReference>
<dbReference type="Gene3D" id="1.25.40.10">
    <property type="entry name" value="Tetratricopeptide repeat domain"/>
    <property type="match status" value="1"/>
</dbReference>
<dbReference type="AlphaFoldDB" id="A0A8T0V842"/>
<dbReference type="InterPro" id="IPR011990">
    <property type="entry name" value="TPR-like_helical_dom_sf"/>
</dbReference>
<accession>A0A8T0V842</accession>
<name>A0A8T0V842_PANVG</name>
<dbReference type="PROSITE" id="PS50297">
    <property type="entry name" value="ANK_REP_REGION"/>
    <property type="match status" value="1"/>
</dbReference>
<evidence type="ECO:0000313" key="6">
    <source>
        <dbReference type="Proteomes" id="UP000823388"/>
    </source>
</evidence>
<dbReference type="Pfam" id="PF07719">
    <property type="entry name" value="TPR_2"/>
    <property type="match status" value="1"/>
</dbReference>
<comment type="caution">
    <text evidence="5">The sequence shown here is derived from an EMBL/GenBank/DDBJ whole genome shotgun (WGS) entry which is preliminary data.</text>
</comment>
<proteinExistence type="predicted"/>
<dbReference type="InterPro" id="IPR002110">
    <property type="entry name" value="Ankyrin_rpt"/>
</dbReference>
<evidence type="ECO:0000256" key="1">
    <source>
        <dbReference type="ARBA" id="ARBA00022737"/>
    </source>
</evidence>
<keyword evidence="3" id="KW-0040">ANK repeat</keyword>
<dbReference type="SUPFAM" id="SSF48452">
    <property type="entry name" value="TPR-like"/>
    <property type="match status" value="1"/>
</dbReference>
<dbReference type="Proteomes" id="UP000823388">
    <property type="component" value="Chromosome 3K"/>
</dbReference>
<dbReference type="InterPro" id="IPR013105">
    <property type="entry name" value="TPR_2"/>
</dbReference>
<sequence>ALQAAIDGKLRLLKKMAITMDLQQVRGFKGRNLLHYASAAGRLDLCRFLVEELGFDANSTSAEGETAILVATNTVENRTDDIVPVLRYLLDRGGDPEAPNDKGYTPLHNAAEHGHHEAVRVLLSKGVPVDPLNRGASWGSSNLGAPCGRTARTGPRDAPALLHLAAAKDRDQAVKILLEREISEFGSKFTSLSEFNPLITMTCGAGADVNLKGPSGQPVLFNAVDGLTDIVKFSLEAGADPNIHDGDGKFPVMLAAASEQRELVQILLPRTKSIPSMPDWSVDGIIRTMKYLQFEPQGAVAEQIADANSEEKEAFAKGDYIAAVYSYTLAMEVDPLDATLFANRSLCWQRLGDGELALSDAQRCKALRPRWAKAWYREGTALVLLKVYKKAVDVFEEALKLDPTNDNIKKAIR</sequence>
<feature type="repeat" description="ANK" evidence="3">
    <location>
        <begin position="102"/>
        <end position="134"/>
    </location>
</feature>
<protein>
    <submittedName>
        <fullName evidence="5">Uncharacterized protein</fullName>
    </submittedName>
</protein>
<dbReference type="InterPro" id="IPR019734">
    <property type="entry name" value="TPR_rpt"/>
</dbReference>
<reference evidence="5" key="1">
    <citation type="submission" date="2020-05" db="EMBL/GenBank/DDBJ databases">
        <title>WGS assembly of Panicum virgatum.</title>
        <authorList>
            <person name="Lovell J.T."/>
            <person name="Jenkins J."/>
            <person name="Shu S."/>
            <person name="Juenger T.E."/>
            <person name="Schmutz J."/>
        </authorList>
    </citation>
    <scope>NUCLEOTIDE SEQUENCE</scope>
    <source>
        <strain evidence="5">AP13</strain>
    </source>
</reference>
<dbReference type="PROSITE" id="PS50005">
    <property type="entry name" value="TPR"/>
    <property type="match status" value="1"/>
</dbReference>
<dbReference type="PROSITE" id="PS50088">
    <property type="entry name" value="ANK_REPEAT"/>
    <property type="match status" value="1"/>
</dbReference>
<keyword evidence="1" id="KW-0677">Repeat</keyword>
<dbReference type="Pfam" id="PF12796">
    <property type="entry name" value="Ank_2"/>
    <property type="match status" value="1"/>
</dbReference>
<evidence type="ECO:0000256" key="4">
    <source>
        <dbReference type="PROSITE-ProRule" id="PRU00339"/>
    </source>
</evidence>
<dbReference type="SUPFAM" id="SSF48403">
    <property type="entry name" value="Ankyrin repeat"/>
    <property type="match status" value="1"/>
</dbReference>
<feature type="non-terminal residue" evidence="5">
    <location>
        <position position="1"/>
    </location>
</feature>
<evidence type="ECO:0000256" key="3">
    <source>
        <dbReference type="PROSITE-ProRule" id="PRU00023"/>
    </source>
</evidence>
<dbReference type="InterPro" id="IPR051616">
    <property type="entry name" value="Cul2-RING_E3_ligase_SR"/>
</dbReference>